<organism evidence="2">
    <name type="scientific">Moumouvirus sp. 'Monve'</name>
    <dbReference type="NCBI Taxonomy" id="1128131"/>
    <lineage>
        <taxon>Viruses</taxon>
        <taxon>Varidnaviria</taxon>
        <taxon>Bamfordvirae</taxon>
        <taxon>Nucleocytoviricota</taxon>
        <taxon>Megaviricetes</taxon>
        <taxon>Imitervirales</taxon>
        <taxon>Mimiviridae</taxon>
        <taxon>Megamimivirinae</taxon>
        <taxon>Moumouvirus</taxon>
    </lineage>
</organism>
<proteinExistence type="predicted"/>
<dbReference type="EMBL" id="JN885995">
    <property type="protein sequence ID" value="AEX62404.1"/>
    <property type="molecule type" value="Genomic_DNA"/>
</dbReference>
<name>H2EDD1_9VIRU</name>
<reference evidence="2" key="1">
    <citation type="submission" date="2011-10" db="EMBL/GenBank/DDBJ databases">
        <title>Provirophages and transpovirons: unique mobilome of giant viruses.</title>
        <authorList>
            <person name="Desnues C."/>
            <person name="LaScola B."/>
            <person name="Yutin N."/>
            <person name="Fournous G."/>
            <person name="Koonin E."/>
            <person name="Raoult D."/>
        </authorList>
    </citation>
    <scope>NUCLEOTIDE SEQUENCE</scope>
    <source>
        <strain evidence="2">Mv13-mv</strain>
    </source>
</reference>
<feature type="coiled-coil region" evidence="1">
    <location>
        <begin position="143"/>
        <end position="195"/>
    </location>
</feature>
<evidence type="ECO:0000313" key="2">
    <source>
        <dbReference type="EMBL" id="AEX62404.1"/>
    </source>
</evidence>
<sequence>MALLDTYVNISEELDFVKECFNYKIKYTYKKYADTKFNDGDKIIEPIFNIQCSHDQEFYIWSFTTDKSLENPCDKSNNIEITPDMLFEMFKDFKNGELSEPWFIEFPVMYKTHDVPLTIKIINKLKYSKNPDIKYIDLKPYEISEMERYNRKFKRTIQLLEEKYSMEAVKLNNKIETLETKLEKTKKKLSELKMHVDTECVTEADLEETNSEPEREKLFKESFEKYLSKRENVVFIDKKLDELMETAAETSTA</sequence>
<gene>
    <name evidence="2" type="ORF">mv_R199</name>
</gene>
<keyword evidence="1" id="KW-0175">Coiled coil</keyword>
<accession>H2EDD1</accession>
<protein>
    <submittedName>
        <fullName evidence="2">Uncharacterized protein</fullName>
    </submittedName>
</protein>
<evidence type="ECO:0000256" key="1">
    <source>
        <dbReference type="SAM" id="Coils"/>
    </source>
</evidence>